<dbReference type="EMBL" id="JAEKLZ010000165">
    <property type="protein sequence ID" value="MBW8725287.1"/>
    <property type="molecule type" value="Genomic_DNA"/>
</dbReference>
<reference evidence="3" key="1">
    <citation type="submission" date="2020-06" db="EMBL/GenBank/DDBJ databases">
        <title>Stable isotope informed genome-resolved metagenomics uncovers potential trophic interactions in rhizosphere soil.</title>
        <authorList>
            <person name="Starr E.P."/>
            <person name="Shi S."/>
            <person name="Blazewicz S.J."/>
            <person name="Koch B.J."/>
            <person name="Probst A.J."/>
            <person name="Hungate B.A."/>
            <person name="Pett-Ridge J."/>
            <person name="Firestone M.K."/>
            <person name="Banfield J.F."/>
        </authorList>
    </citation>
    <scope>NUCLEOTIDE SEQUENCE</scope>
    <source>
        <strain evidence="3">YM_69_17</strain>
    </source>
</reference>
<dbReference type="InterPro" id="IPR049349">
    <property type="entry name" value="DUF2264_N"/>
</dbReference>
<evidence type="ECO:0000313" key="3">
    <source>
        <dbReference type="EMBL" id="MBW8725287.1"/>
    </source>
</evidence>
<accession>A0A952KDJ0</accession>
<protein>
    <submittedName>
        <fullName evidence="3">DUF2264 domain-containing protein</fullName>
    </submittedName>
</protein>
<dbReference type="PANTHER" id="PTHR35339">
    <property type="entry name" value="LINALOOL DEHYDRATASE_ISOMERASE DOMAIN-CONTAINING PROTEIN"/>
    <property type="match status" value="1"/>
</dbReference>
<dbReference type="InterPro" id="IPR016624">
    <property type="entry name" value="UCP014753"/>
</dbReference>
<gene>
    <name evidence="3" type="ORF">JF625_09065</name>
</gene>
<dbReference type="PANTHER" id="PTHR35339:SF4">
    <property type="entry name" value="LINALOOL DEHYDRATASE_ISOMERASE DOMAIN-CONTAINING PROTEIN"/>
    <property type="match status" value="1"/>
</dbReference>
<evidence type="ECO:0000259" key="2">
    <source>
        <dbReference type="Pfam" id="PF20938"/>
    </source>
</evidence>
<dbReference type="Proteomes" id="UP000700706">
    <property type="component" value="Unassembled WGS sequence"/>
</dbReference>
<feature type="domain" description="DUF2264" evidence="1">
    <location>
        <begin position="16"/>
        <end position="357"/>
    </location>
</feature>
<dbReference type="Pfam" id="PF10022">
    <property type="entry name" value="DUF2264"/>
    <property type="match status" value="1"/>
</dbReference>
<dbReference type="PIRSF" id="PIRSF014753">
    <property type="entry name" value="UCP014753"/>
    <property type="match status" value="1"/>
</dbReference>
<dbReference type="Pfam" id="PF20938">
    <property type="entry name" value="DUF2264_C"/>
    <property type="match status" value="1"/>
</dbReference>
<dbReference type="InterPro" id="IPR049237">
    <property type="entry name" value="DUF2264_C"/>
</dbReference>
<feature type="domain" description="DUF2264" evidence="2">
    <location>
        <begin position="365"/>
        <end position="574"/>
    </location>
</feature>
<organism evidence="3 4">
    <name type="scientific">Inquilinus limosus</name>
    <dbReference type="NCBI Taxonomy" id="171674"/>
    <lineage>
        <taxon>Bacteria</taxon>
        <taxon>Pseudomonadati</taxon>
        <taxon>Pseudomonadota</taxon>
        <taxon>Alphaproteobacteria</taxon>
        <taxon>Rhodospirillales</taxon>
        <taxon>Rhodospirillaceae</taxon>
        <taxon>Inquilinus</taxon>
    </lineage>
</organism>
<proteinExistence type="predicted"/>
<evidence type="ECO:0000259" key="1">
    <source>
        <dbReference type="Pfam" id="PF10022"/>
    </source>
</evidence>
<dbReference type="AlphaFoldDB" id="A0A952KDJ0"/>
<evidence type="ECO:0000313" key="4">
    <source>
        <dbReference type="Proteomes" id="UP000700706"/>
    </source>
</evidence>
<sequence length="634" mass="69095">MTDTTSDRIRANPLASRADIQRLLRDLTAPLESGFSEGRAQIRLGLDSAHFNRKAQWFEGYARPLWGLAPLHAGGGGFDFWDKFRDGLASGTDPDHPEYWEAVTDTDQRAVEMAALGFALALAPDRLWDPLPEVAKRRTAEWLGGIQSVQMADNNWHFFPVMAGLGLERVGVGIDTASRDRHLNRIDQFIGAEGWYGDGEGGWIDHYNGFALHFYGLIYAAHRAEQDPARAQAYKDRATAFAQGFRHWFGADGAALAIGRSLTYRFAMAGFWGALAYAGVEALPWGQIRGLWARQIRWWMQQPILDAAGRLPVGYRWPNYLMSEEYNSPGSPYWAFKAFLPLALPDSHPFWTAKEEDLDAPDGTATLRGASMVVRRSGGDVVALPAGPVRLEMRGSVDKYGKLAYSSRFGLAVEGDRWLGHGFCGDNILAVSRDGQEFRARGALTASRTGEGWIETVWQPLAGVKVTTLQGFAGDWELRLHRIASDAPLSVIESGHAVPAHSRTRGKLKQAFDGRDPGPQGLTIAVADGHASSLADLGGLRRAVEADVAPNTHLVFPQASVPALVGRIGAGETLLATLARPSLGLGQAALAASLPAPDDLRMIAEAAGWNTAFLDWVTVPRSLEVRSKPVAEWA</sequence>
<name>A0A952KDJ0_9PROT</name>
<comment type="caution">
    <text evidence="3">The sequence shown here is derived from an EMBL/GenBank/DDBJ whole genome shotgun (WGS) entry which is preliminary data.</text>
</comment>